<name>A0A9D1QCU3_9BACT</name>
<dbReference type="AlphaFoldDB" id="A0A9D1QCU3"/>
<dbReference type="Proteomes" id="UP000823926">
    <property type="component" value="Unassembled WGS sequence"/>
</dbReference>
<evidence type="ECO:0000313" key="2">
    <source>
        <dbReference type="Proteomes" id="UP000823926"/>
    </source>
</evidence>
<gene>
    <name evidence="1" type="ORF">H9888_02170</name>
</gene>
<reference evidence="1" key="1">
    <citation type="journal article" date="2021" name="PeerJ">
        <title>Extensive microbial diversity within the chicken gut microbiome revealed by metagenomics and culture.</title>
        <authorList>
            <person name="Gilroy R."/>
            <person name="Ravi A."/>
            <person name="Getino M."/>
            <person name="Pursley I."/>
            <person name="Horton D.L."/>
            <person name="Alikhan N.F."/>
            <person name="Baker D."/>
            <person name="Gharbi K."/>
            <person name="Hall N."/>
            <person name="Watson M."/>
            <person name="Adriaenssens E.M."/>
            <person name="Foster-Nyarko E."/>
            <person name="Jarju S."/>
            <person name="Secka A."/>
            <person name="Antonio M."/>
            <person name="Oren A."/>
            <person name="Chaudhuri R.R."/>
            <person name="La Ragione R."/>
            <person name="Hildebrand F."/>
            <person name="Pallen M.J."/>
        </authorList>
    </citation>
    <scope>NUCLEOTIDE SEQUENCE</scope>
    <source>
        <strain evidence="1">ChiBcec15-1070</strain>
    </source>
</reference>
<dbReference type="EMBL" id="DXHL01000011">
    <property type="protein sequence ID" value="HIW10284.1"/>
    <property type="molecule type" value="Genomic_DNA"/>
</dbReference>
<organism evidence="1 2">
    <name type="scientific">Candidatus Rikenella faecigallinarum</name>
    <dbReference type="NCBI Taxonomy" id="2838745"/>
    <lineage>
        <taxon>Bacteria</taxon>
        <taxon>Pseudomonadati</taxon>
        <taxon>Bacteroidota</taxon>
        <taxon>Bacteroidia</taxon>
        <taxon>Bacteroidales</taxon>
        <taxon>Rikenellaceae</taxon>
        <taxon>Rikenella</taxon>
    </lineage>
</organism>
<feature type="non-terminal residue" evidence="1">
    <location>
        <position position="1"/>
    </location>
</feature>
<sequence length="117" mass="13200">NALWGDGTDKRVFDPCPKGWEIPIKGTWYDLKNSALYSSAAYYSNGLLYNTMSWYPACGMRLYDTGKLGRVGQYGYYWSSTVDNTIFIYGLGFSQAGVGLNLAHYRAYGFPVRCVQE</sequence>
<evidence type="ECO:0008006" key="3">
    <source>
        <dbReference type="Google" id="ProtNLM"/>
    </source>
</evidence>
<protein>
    <recommendedName>
        <fullName evidence="3">Fibrobacter succinogenes major paralogous domain-containing protein</fullName>
    </recommendedName>
</protein>
<accession>A0A9D1QCU3</accession>
<proteinExistence type="predicted"/>
<evidence type="ECO:0000313" key="1">
    <source>
        <dbReference type="EMBL" id="HIW10284.1"/>
    </source>
</evidence>
<comment type="caution">
    <text evidence="1">The sequence shown here is derived from an EMBL/GenBank/DDBJ whole genome shotgun (WGS) entry which is preliminary data.</text>
</comment>
<reference evidence="1" key="2">
    <citation type="submission" date="2021-04" db="EMBL/GenBank/DDBJ databases">
        <authorList>
            <person name="Gilroy R."/>
        </authorList>
    </citation>
    <scope>NUCLEOTIDE SEQUENCE</scope>
    <source>
        <strain evidence="1">ChiBcec15-1070</strain>
    </source>
</reference>